<dbReference type="Gene3D" id="2.130.10.10">
    <property type="entry name" value="YVTN repeat-like/Quinoprotein amine dehydrogenase"/>
    <property type="match status" value="1"/>
</dbReference>
<reference evidence="2" key="2">
    <citation type="submission" date="2014-03" db="EMBL/GenBank/DDBJ databases">
        <title>The whipworm genome and dual-species transcriptomics of an intimate host-pathogen interaction.</title>
        <authorList>
            <person name="Foth B.J."/>
            <person name="Tsai I.J."/>
            <person name="Reid A.J."/>
            <person name="Bancroft A.J."/>
            <person name="Nichol S."/>
            <person name="Tracey A."/>
            <person name="Holroyd N."/>
            <person name="Cotton J.A."/>
            <person name="Stanley E.J."/>
            <person name="Zarowiecki M."/>
            <person name="Liu J.Z."/>
            <person name="Huckvale T."/>
            <person name="Cooper P.J."/>
            <person name="Grencis R.K."/>
            <person name="Berriman M."/>
        </authorList>
    </citation>
    <scope>NUCLEOTIDE SEQUENCE [LARGE SCALE GENOMIC DNA]</scope>
</reference>
<evidence type="ECO:0000313" key="2">
    <source>
        <dbReference type="EMBL" id="CDW53230.1"/>
    </source>
</evidence>
<dbReference type="EMBL" id="HG805845">
    <property type="protein sequence ID" value="CDW53230.1"/>
    <property type="molecule type" value="Genomic_DNA"/>
</dbReference>
<sequence>MSNLLLVHSSEGRDELLHYTLASLNLYEVEKCEEILAPKLLNGDAFPCLKCLAWSADGSSLATGNFDGRVSIFSVNRTDAPFVSLGDLLPMHSRPCNGIAWNAAHKSVLAVGFDEHSADMSLFIVNLTRCLTCRSSASSKRGLLLCPCETSEKVQYKCGSGESTDSIVWQRSNADVLLRGASKTCIQVLDLRCGFRPQICVTTKATCGLDIDYFRDTLVSSYDVNVVKLWDLRQANHRLFAIDIPSPIVKSAWNPNRSGSLAYLYQYSKVIKTCQAWCASKSSERTLSSRFLPASMFNFDWMSTFSWLPSFRDYVAAASDSQGVAICRYGQSDLLTWNPNNELLFSSDSKNIQCKTFTDDISVVMKRRAQAGYGLPDGMVLSRHAKLCSDDEQLTWLWSWLETAWKLQEEEQVSLSGTRFPGIKAVLLSSVNDRCMSFDEPIVALAKGECRQINISQNRANCLTLCGWNELLKSSFFYADPVLLKLFEEGDFERALFITAITKRIPLFRSLLAEQAKSSEKRYNEIQSVMALILATPRYSGSLSVWNATCANLQKTVENNYLKALLSFFSEVNGGRCSMDDVLKLQDIAFCDKVAMALLYLPMHRLMAFVDKLLNDSWASGSLYGLLCTGISAEKDSVSLIQNYLDRTSDVQTAAVLFILNGSFAFSLHQSSLVYRIVNSYLTLLDRWQLWKERAELHQAIANHDPNNILSLPYTILGCSYCQQPIYSSPIRLNQWHTRVAYCPECKRPLPQCALCSLNVGFTPSCKQGSLCFL</sequence>
<evidence type="ECO:0000313" key="3">
    <source>
        <dbReference type="Proteomes" id="UP000030665"/>
    </source>
</evidence>
<name>A0A077Z3D7_TRITR</name>
<dbReference type="InterPro" id="IPR037593">
    <property type="entry name" value="MIOS/Sea4"/>
</dbReference>
<protein>
    <recommendedName>
        <fullName evidence="1">MIOS-like alpha-solenoid domain-containing protein</fullName>
    </recommendedName>
</protein>
<dbReference type="SUPFAM" id="SSF50978">
    <property type="entry name" value="WD40 repeat-like"/>
    <property type="match status" value="1"/>
</dbReference>
<dbReference type="Proteomes" id="UP000030665">
    <property type="component" value="Unassembled WGS sequence"/>
</dbReference>
<dbReference type="PANTHER" id="PTHR16453:SF9">
    <property type="entry name" value="GATOR COMPLEX PROTEIN MIOS"/>
    <property type="match status" value="1"/>
</dbReference>
<keyword evidence="3" id="KW-1185">Reference proteome</keyword>
<gene>
    <name evidence="2" type="ORF">TTRE_0000149401</name>
</gene>
<dbReference type="OrthoDB" id="341486at2759"/>
<dbReference type="GO" id="GO:0005737">
    <property type="term" value="C:cytoplasm"/>
    <property type="evidence" value="ECO:0007669"/>
    <property type="project" value="TreeGrafter"/>
</dbReference>
<dbReference type="PANTHER" id="PTHR16453">
    <property type="entry name" value="WD40 DOMAIN-CONTAINING PROTEIN MIO FAMILY MEMBER"/>
    <property type="match status" value="1"/>
</dbReference>
<feature type="domain" description="MIOS-like alpha-solenoid" evidence="1">
    <location>
        <begin position="365"/>
        <end position="600"/>
    </location>
</feature>
<dbReference type="Pfam" id="PF21720">
    <property type="entry name" value="MIOS_WD40"/>
    <property type="match status" value="1"/>
</dbReference>
<organism evidence="2 3">
    <name type="scientific">Trichuris trichiura</name>
    <name type="common">Whipworm</name>
    <name type="synonym">Trichocephalus trichiurus</name>
    <dbReference type="NCBI Taxonomy" id="36087"/>
    <lineage>
        <taxon>Eukaryota</taxon>
        <taxon>Metazoa</taxon>
        <taxon>Ecdysozoa</taxon>
        <taxon>Nematoda</taxon>
        <taxon>Enoplea</taxon>
        <taxon>Dorylaimia</taxon>
        <taxon>Trichinellida</taxon>
        <taxon>Trichuridae</taxon>
        <taxon>Trichuris</taxon>
    </lineage>
</organism>
<dbReference type="InterPro" id="IPR049092">
    <property type="entry name" value="MIOS_a-sol"/>
</dbReference>
<dbReference type="STRING" id="36087.A0A077Z3D7"/>
<reference evidence="2" key="1">
    <citation type="submission" date="2014-01" db="EMBL/GenBank/DDBJ databases">
        <authorList>
            <person name="Aslett M."/>
        </authorList>
    </citation>
    <scope>NUCLEOTIDE SEQUENCE</scope>
</reference>
<proteinExistence type="predicted"/>
<dbReference type="Pfam" id="PF21719">
    <property type="entry name" value="MIOS_a-sol"/>
    <property type="match status" value="1"/>
</dbReference>
<dbReference type="AlphaFoldDB" id="A0A077Z3D7"/>
<dbReference type="InterPro" id="IPR036322">
    <property type="entry name" value="WD40_repeat_dom_sf"/>
</dbReference>
<accession>A0A077Z3D7</accession>
<evidence type="ECO:0000259" key="1">
    <source>
        <dbReference type="Pfam" id="PF21719"/>
    </source>
</evidence>
<dbReference type="InterPro" id="IPR015943">
    <property type="entry name" value="WD40/YVTN_repeat-like_dom_sf"/>
</dbReference>